<proteinExistence type="predicted"/>
<dbReference type="Proteomes" id="UP001265301">
    <property type="component" value="Unassembled WGS sequence"/>
</dbReference>
<organism evidence="1 2">
    <name type="scientific">Enterococcus viikkiensis</name>
    <dbReference type="NCBI Taxonomy" id="930854"/>
    <lineage>
        <taxon>Bacteria</taxon>
        <taxon>Bacillati</taxon>
        <taxon>Bacillota</taxon>
        <taxon>Bacilli</taxon>
        <taxon>Lactobacillales</taxon>
        <taxon>Enterococcaceae</taxon>
        <taxon>Enterococcus</taxon>
    </lineage>
</organism>
<reference evidence="1 2" key="1">
    <citation type="submission" date="2023-03" db="EMBL/GenBank/DDBJ databases">
        <authorList>
            <person name="Shen W."/>
            <person name="Cai J."/>
        </authorList>
    </citation>
    <scope>NUCLEOTIDE SEQUENCE [LARGE SCALE GENOMIC DNA]</scope>
    <source>
        <strain evidence="1 2">B101</strain>
    </source>
</reference>
<keyword evidence="2" id="KW-1185">Reference proteome</keyword>
<protein>
    <recommendedName>
        <fullName evidence="3">Transposase</fullName>
    </recommendedName>
</protein>
<accession>A0ABU3FT56</accession>
<evidence type="ECO:0000313" key="1">
    <source>
        <dbReference type="EMBL" id="MDT2829096.1"/>
    </source>
</evidence>
<dbReference type="RefSeq" id="WP_311819649.1">
    <property type="nucleotide sequence ID" value="NZ_JARQBN010000028.1"/>
</dbReference>
<name>A0ABU3FT56_9ENTE</name>
<comment type="caution">
    <text evidence="1">The sequence shown here is derived from an EMBL/GenBank/DDBJ whole genome shotgun (WGS) entry which is preliminary data.</text>
</comment>
<dbReference type="EMBL" id="JARQBN010000028">
    <property type="protein sequence ID" value="MDT2829096.1"/>
    <property type="molecule type" value="Genomic_DNA"/>
</dbReference>
<evidence type="ECO:0008006" key="3">
    <source>
        <dbReference type="Google" id="ProtNLM"/>
    </source>
</evidence>
<evidence type="ECO:0000313" key="2">
    <source>
        <dbReference type="Proteomes" id="UP001265301"/>
    </source>
</evidence>
<sequence>MENRVAYPLHLNEIIIQMKQENTLLKTIMADLANKNKTQIETW</sequence>
<gene>
    <name evidence="1" type="ORF">P7H59_11695</name>
</gene>